<keyword evidence="7" id="KW-0378">Hydrolase</keyword>
<dbReference type="AlphaFoldDB" id="A0A6M8F168"/>
<evidence type="ECO:0000256" key="1">
    <source>
        <dbReference type="ARBA" id="ARBA00001092"/>
    </source>
</evidence>
<keyword evidence="8" id="KW-0720">Serine protease</keyword>
<evidence type="ECO:0000256" key="5">
    <source>
        <dbReference type="ARBA" id="ARBA00015719"/>
    </source>
</evidence>
<feature type="signal peptide" evidence="10">
    <location>
        <begin position="1"/>
        <end position="24"/>
    </location>
</feature>
<evidence type="ECO:0000313" key="12">
    <source>
        <dbReference type="Proteomes" id="UP000501379"/>
    </source>
</evidence>
<dbReference type="PANTHER" id="PTHR36175:SF1">
    <property type="entry name" value="CYANOPHYCINASE"/>
    <property type="match status" value="1"/>
</dbReference>
<feature type="active site" description="Charge relay system" evidence="9">
    <location>
        <position position="172"/>
    </location>
</feature>
<keyword evidence="12" id="KW-1185">Reference proteome</keyword>
<evidence type="ECO:0000256" key="3">
    <source>
        <dbReference type="ARBA" id="ARBA00006534"/>
    </source>
</evidence>
<dbReference type="EMBL" id="CP053697">
    <property type="protein sequence ID" value="QKE62084.1"/>
    <property type="molecule type" value="Genomic_DNA"/>
</dbReference>
<feature type="chain" id="PRO_5027044234" description="Cyanophycinase" evidence="10">
    <location>
        <begin position="25"/>
        <end position="422"/>
    </location>
</feature>
<dbReference type="GO" id="GO:0008241">
    <property type="term" value="F:peptidyl-dipeptidase activity"/>
    <property type="evidence" value="ECO:0007669"/>
    <property type="project" value="UniProtKB-EC"/>
</dbReference>
<evidence type="ECO:0000256" key="10">
    <source>
        <dbReference type="SAM" id="SignalP"/>
    </source>
</evidence>
<organism evidence="11 12">
    <name type="scientific">Aquipseudomonas campi</name>
    <dbReference type="NCBI Taxonomy" id="2731681"/>
    <lineage>
        <taxon>Bacteria</taxon>
        <taxon>Pseudomonadati</taxon>
        <taxon>Pseudomonadota</taxon>
        <taxon>Gammaproteobacteria</taxon>
        <taxon>Pseudomonadales</taxon>
        <taxon>Pseudomonadaceae</taxon>
        <taxon>Aquipseudomonas</taxon>
    </lineage>
</organism>
<dbReference type="CDD" id="cd03145">
    <property type="entry name" value="GAT1_cyanophycinase"/>
    <property type="match status" value="1"/>
</dbReference>
<evidence type="ECO:0000256" key="6">
    <source>
        <dbReference type="ARBA" id="ARBA00022670"/>
    </source>
</evidence>
<keyword evidence="6" id="KW-0645">Protease</keyword>
<evidence type="ECO:0000256" key="8">
    <source>
        <dbReference type="ARBA" id="ARBA00022825"/>
    </source>
</evidence>
<dbReference type="Proteomes" id="UP000501379">
    <property type="component" value="Chromosome"/>
</dbReference>
<reference evidence="11" key="1">
    <citation type="submission" date="2020-07" db="EMBL/GenBank/DDBJ databases">
        <title>Nitrate ammonifying Pseudomonas campi sp. nov. isolated from German agricultural grassland.</title>
        <authorList>
            <person name="Timsy T."/>
            <person name="Ulrich A."/>
            <person name="Spanner T."/>
            <person name="Foesel B."/>
            <person name="Kolb S."/>
            <person name="Horn M.A."/>
            <person name="Behrendt U."/>
        </authorList>
    </citation>
    <scope>NUCLEOTIDE SEQUENCE</scope>
    <source>
        <strain evidence="11">S1-A32-2</strain>
    </source>
</reference>
<dbReference type="PANTHER" id="PTHR36175">
    <property type="entry name" value="CYANOPHYCINASE"/>
    <property type="match status" value="1"/>
</dbReference>
<protein>
    <recommendedName>
        <fullName evidence="5">Cyanophycinase</fullName>
        <ecNumber evidence="4">3.4.15.6</ecNumber>
    </recommendedName>
</protein>
<evidence type="ECO:0000313" key="11">
    <source>
        <dbReference type="EMBL" id="QKE62084.1"/>
    </source>
</evidence>
<dbReference type="EC" id="3.4.15.6" evidence="4"/>
<evidence type="ECO:0000256" key="4">
    <source>
        <dbReference type="ARBA" id="ARBA00013115"/>
    </source>
</evidence>
<comment type="catalytic activity">
    <reaction evidence="1">
        <text>[L-4-(L-arginin-2-N-yl)aspartate](n) + H2O = [L-4-(L-arginin-2-N-yl)aspartate](n-1) + L-4-(L-arginin-2-N-yl)aspartate</text>
        <dbReference type="Rhea" id="RHEA:12845"/>
        <dbReference type="Rhea" id="RHEA-COMP:13728"/>
        <dbReference type="Rhea" id="RHEA-COMP:13734"/>
        <dbReference type="ChEBI" id="CHEBI:15377"/>
        <dbReference type="ChEBI" id="CHEBI:137986"/>
        <dbReference type="ChEBI" id="CHEBI:137991"/>
        <dbReference type="EC" id="3.4.15.6"/>
    </reaction>
</comment>
<name>A0A6M8F168_9GAMM</name>
<dbReference type="InterPro" id="IPR029062">
    <property type="entry name" value="Class_I_gatase-like"/>
</dbReference>
<dbReference type="GO" id="GO:0008236">
    <property type="term" value="F:serine-type peptidase activity"/>
    <property type="evidence" value="ECO:0007669"/>
    <property type="project" value="UniProtKB-KW"/>
</dbReference>
<dbReference type="RefSeq" id="WP_173203509.1">
    <property type="nucleotide sequence ID" value="NZ_CP053697.2"/>
</dbReference>
<dbReference type="KEGG" id="pcam:HNE05_01420"/>
<dbReference type="Gene3D" id="3.40.50.880">
    <property type="match status" value="1"/>
</dbReference>
<gene>
    <name evidence="11" type="ORF">HNE05_01420</name>
</gene>
<dbReference type="PIRSF" id="PIRSF032067">
    <property type="entry name" value="Cyanophycinase"/>
    <property type="match status" value="1"/>
</dbReference>
<comment type="similarity">
    <text evidence="3">Belongs to the peptidase S51 family.</text>
</comment>
<comment type="function">
    <text evidence="2">Exopeptidase that catalyzes the hydrolytic cleavage of multi-L-arginyl-poly-L-aspartic acid (cyanophycin; a water-insoluble reserve polymer) into aspartate-arginine dipeptides.</text>
</comment>
<feature type="active site" description="Charge relay system" evidence="9">
    <location>
        <position position="252"/>
    </location>
</feature>
<evidence type="ECO:0000256" key="9">
    <source>
        <dbReference type="PIRSR" id="PIRSR032067-1"/>
    </source>
</evidence>
<evidence type="ECO:0000256" key="2">
    <source>
        <dbReference type="ARBA" id="ARBA00002039"/>
    </source>
</evidence>
<dbReference type="SUPFAM" id="SSF52317">
    <property type="entry name" value="Class I glutamine amidotransferase-like"/>
    <property type="match status" value="1"/>
</dbReference>
<keyword evidence="10" id="KW-0732">Signal</keyword>
<feature type="active site" description="Charge relay system" evidence="9">
    <location>
        <position position="225"/>
    </location>
</feature>
<sequence length="422" mass="44849">MTIRKKVWRSAVLLIALLPGLGQAAGALLLVGGGLKDDNAAIYQRFIQLAGGTGQAKIGVITAASIPESQDPDAGTADAANSRANGEYYANLLRSTYGAANAQWIPIDLDNIANSSNPTVVSQINGMTGFFFGGGDQSRLTQVLQTSSRADTPALAAIRAKYNAGAVLAGTSAGTAIMVDGPMVTGGESYEALRYGPYTTPSGDDLAYDPQGGFGFFNYGLLDTHFSERGRQGRIVRLADYTNVPFAFGVDENTALLVQNNASLGQVEMEVIGAGGVFVFDLRNAELGSGSTWALYDVLASYLTRGDKYRPQTGQFVIGSGKTSLRGREQYSAALTATGDIFSSPNNSGADGRRKPREFVKVSADLFNSRSTSTLGRTYETNPRYRVDLIKSTQFDSHGYKGTVGGQSLTSYLRLLVDIRLN</sequence>
<dbReference type="InterPro" id="IPR005320">
    <property type="entry name" value="Peptidase_S51"/>
</dbReference>
<dbReference type="InterPro" id="IPR011811">
    <property type="entry name" value="Peptidase_S51_cyanophycinase"/>
</dbReference>
<accession>A0A6M8F168</accession>
<dbReference type="GO" id="GO:0006508">
    <property type="term" value="P:proteolysis"/>
    <property type="evidence" value="ECO:0007669"/>
    <property type="project" value="UniProtKB-KW"/>
</dbReference>
<dbReference type="Pfam" id="PF03575">
    <property type="entry name" value="Peptidase_S51"/>
    <property type="match status" value="1"/>
</dbReference>
<proteinExistence type="inferred from homology"/>
<evidence type="ECO:0000256" key="7">
    <source>
        <dbReference type="ARBA" id="ARBA00022801"/>
    </source>
</evidence>